<dbReference type="PANTHER" id="PTHR13357:SF1">
    <property type="entry name" value="NCK-INTERACTING PROTEIN WITH SH3 DOMAIN"/>
    <property type="match status" value="1"/>
</dbReference>
<keyword evidence="4" id="KW-1185">Reference proteome</keyword>
<feature type="compositionally biased region" description="Low complexity" evidence="1">
    <location>
        <begin position="28"/>
        <end position="54"/>
    </location>
</feature>
<feature type="compositionally biased region" description="Low complexity" evidence="1">
    <location>
        <begin position="679"/>
        <end position="692"/>
    </location>
</feature>
<organism evidence="3 4">
    <name type="scientific">Candida viswanathii</name>
    <dbReference type="NCBI Taxonomy" id="5486"/>
    <lineage>
        <taxon>Eukaryota</taxon>
        <taxon>Fungi</taxon>
        <taxon>Dikarya</taxon>
        <taxon>Ascomycota</taxon>
        <taxon>Saccharomycotina</taxon>
        <taxon>Pichiomycetes</taxon>
        <taxon>Debaryomycetaceae</taxon>
        <taxon>Candida/Lodderomyces clade</taxon>
        <taxon>Candida</taxon>
    </lineage>
</organism>
<feature type="compositionally biased region" description="Pro residues" evidence="1">
    <location>
        <begin position="703"/>
        <end position="714"/>
    </location>
</feature>
<gene>
    <name evidence="3" type="primary">dip1_1</name>
    <name evidence="3" type="ORF">Cantr_08832</name>
</gene>
<dbReference type="PANTHER" id="PTHR13357">
    <property type="entry name" value="SH3 ADAPTER PROTEIN SPIN90 NCK INTERACTING PROTEIN WITH SH3 DOMAIN"/>
    <property type="match status" value="1"/>
</dbReference>
<dbReference type="GO" id="GO:0000147">
    <property type="term" value="P:actin cortical patch assembly"/>
    <property type="evidence" value="ECO:0007669"/>
    <property type="project" value="TreeGrafter"/>
</dbReference>
<dbReference type="Pfam" id="PF09431">
    <property type="entry name" value="SPIN90_LRD"/>
    <property type="match status" value="1"/>
</dbReference>
<protein>
    <submittedName>
        <fullName evidence="3">Protein dip1</fullName>
    </submittedName>
</protein>
<dbReference type="EMBL" id="QLNQ01000025">
    <property type="protein sequence ID" value="RCK62928.1"/>
    <property type="molecule type" value="Genomic_DNA"/>
</dbReference>
<feature type="region of interest" description="Disordered" evidence="1">
    <location>
        <begin position="504"/>
        <end position="534"/>
    </location>
</feature>
<evidence type="ECO:0000313" key="3">
    <source>
        <dbReference type="EMBL" id="RCK62928.1"/>
    </source>
</evidence>
<feature type="domain" description="SPIN90/Ldb17 leucine-rich" evidence="2">
    <location>
        <begin position="320"/>
        <end position="459"/>
    </location>
</feature>
<evidence type="ECO:0000313" key="4">
    <source>
        <dbReference type="Proteomes" id="UP000253472"/>
    </source>
</evidence>
<dbReference type="OrthoDB" id="445362at2759"/>
<evidence type="ECO:0000259" key="2">
    <source>
        <dbReference type="Pfam" id="PF09431"/>
    </source>
</evidence>
<feature type="region of interest" description="Disordered" evidence="1">
    <location>
        <begin position="24"/>
        <end position="54"/>
    </location>
</feature>
<proteinExistence type="predicted"/>
<dbReference type="GO" id="GO:0030479">
    <property type="term" value="C:actin cortical patch"/>
    <property type="evidence" value="ECO:0007669"/>
    <property type="project" value="TreeGrafter"/>
</dbReference>
<accession>A0A367YAR1</accession>
<dbReference type="InterPro" id="IPR018556">
    <property type="entry name" value="SPIN90/Ldb17_LRD"/>
</dbReference>
<dbReference type="GO" id="GO:0051666">
    <property type="term" value="P:actin cortical patch localization"/>
    <property type="evidence" value="ECO:0007669"/>
    <property type="project" value="TreeGrafter"/>
</dbReference>
<name>A0A367YAR1_9ASCO</name>
<dbReference type="AlphaFoldDB" id="A0A367YAR1"/>
<feature type="region of interest" description="Disordered" evidence="1">
    <location>
        <begin position="566"/>
        <end position="589"/>
    </location>
</feature>
<evidence type="ECO:0000256" key="1">
    <source>
        <dbReference type="SAM" id="MobiDB-lite"/>
    </source>
</evidence>
<dbReference type="STRING" id="5486.A0A367YAR1"/>
<dbReference type="GO" id="GO:0006897">
    <property type="term" value="P:endocytosis"/>
    <property type="evidence" value="ECO:0007669"/>
    <property type="project" value="TreeGrafter"/>
</dbReference>
<comment type="caution">
    <text evidence="3">The sequence shown here is derived from an EMBL/GenBank/DDBJ whole genome shotgun (WGS) entry which is preliminary data.</text>
</comment>
<feature type="compositionally biased region" description="Basic and acidic residues" evidence="1">
    <location>
        <begin position="566"/>
        <end position="582"/>
    </location>
</feature>
<dbReference type="InterPro" id="IPR030125">
    <property type="entry name" value="SPIN90/Ldb17"/>
</dbReference>
<dbReference type="Proteomes" id="UP000253472">
    <property type="component" value="Unassembled WGS sequence"/>
</dbReference>
<feature type="region of interest" description="Disordered" evidence="1">
    <location>
        <begin position="619"/>
        <end position="714"/>
    </location>
</feature>
<reference evidence="3 4" key="1">
    <citation type="submission" date="2018-06" db="EMBL/GenBank/DDBJ databases">
        <title>Whole genome sequencing of Candida tropicalis (genome annotated by CSBL at Korea University).</title>
        <authorList>
            <person name="Ahn J."/>
        </authorList>
    </citation>
    <scope>NUCLEOTIDE SEQUENCE [LARGE SCALE GENOMIC DNA]</scope>
    <source>
        <strain evidence="3 4">ATCC 20962</strain>
    </source>
</reference>
<dbReference type="GO" id="GO:0071933">
    <property type="term" value="F:Arp2/3 complex binding"/>
    <property type="evidence" value="ECO:0007669"/>
    <property type="project" value="TreeGrafter"/>
</dbReference>
<sequence length="714" mass="81141">MTMNNRRPGIIGMNTFTEQILTNGAGNTSQSSSFPTLTSTTPLHSFPSSSELSLPRLSGSGRDYLEDEISTILINSDPGECNENFLIYLKIILDNVYSGSGGRQPLYRDISKYSLKLIKSNLFTKNFKFCVGKIIAFLETFTVLTRFKLEEEEEEHEEDEEEVNEDEERTKYEAECLKEFLCIVLLLLIKIKNSELENSNGNDAASLSLDAESVDGELLLIPVGELFASFREFRLMSILSSFISTQIIAISKGHSKFVILKFSCDIIFEYFYRVEMLNDVELTELTSKELIPTLVKYLLNNDDFHNYDLDGDEFEDEARLIAYEELKLLLMINEQFLMKSYHNKSLSNLVFDELLQNVQNMNQITGLINLLIYHLNREESQIIKILILKFLYLVFVSSCTCKLIYLNDLKILIDIIIRELNDTDDDNKILTMTYLRVLYPILVFSQINENDNFKGYKNDEILLVLLEIIINYETKSSDLSCGSSDEDNTISKLAIKCMHVKWLKQSSRKQPQHDSKPTKKTGSPESAISDDYDYEDPIRLNEDVNTSKESLTSSFARVASVRASSRSDYHKHTTAHNIERKNSGKNKKATTFLPRKVSMIQENNGNVFLSGISRISLSDDASPQVPSLRYPPSTPVTPEEPSTPDSNILDLPDEYLNSKPLPKVPIPVKAKRNLLYTQSNNSSSSSINSSNSLKQKALKKKAPPPPPPPPRRRK</sequence>